<reference evidence="1 2" key="1">
    <citation type="submission" date="2013-05" db="EMBL/GenBank/DDBJ databases">
        <title>Draft genome of the parasitic nematode Anyclostoma ceylanicum.</title>
        <authorList>
            <person name="Mitreva M."/>
        </authorList>
    </citation>
    <scope>NUCLEOTIDE SEQUENCE [LARGE SCALE GENOMIC DNA]</scope>
</reference>
<protein>
    <submittedName>
        <fullName evidence="1">Uncharacterized protein</fullName>
    </submittedName>
</protein>
<sequence length="72" mass="8196">MSTTIFMAVPHPEVSTLLSVTTMPVCHRHRSRTIGEKNRCRCRILQLTSTPKIIIKWVTIGTILISSTFQTR</sequence>
<name>A0A0D6LYQ4_9BILA</name>
<evidence type="ECO:0000313" key="2">
    <source>
        <dbReference type="Proteomes" id="UP000054495"/>
    </source>
</evidence>
<organism evidence="1 2">
    <name type="scientific">Ancylostoma ceylanicum</name>
    <dbReference type="NCBI Taxonomy" id="53326"/>
    <lineage>
        <taxon>Eukaryota</taxon>
        <taxon>Metazoa</taxon>
        <taxon>Ecdysozoa</taxon>
        <taxon>Nematoda</taxon>
        <taxon>Chromadorea</taxon>
        <taxon>Rhabditida</taxon>
        <taxon>Rhabditina</taxon>
        <taxon>Rhabditomorpha</taxon>
        <taxon>Strongyloidea</taxon>
        <taxon>Ancylostomatidae</taxon>
        <taxon>Ancylostomatinae</taxon>
        <taxon>Ancylostoma</taxon>
    </lineage>
</organism>
<accession>A0A0D6LYQ4</accession>
<gene>
    <name evidence="1" type="ORF">ANCCEY_04616</name>
</gene>
<proteinExistence type="predicted"/>
<evidence type="ECO:0000313" key="1">
    <source>
        <dbReference type="EMBL" id="EPB76308.1"/>
    </source>
</evidence>
<keyword evidence="2" id="KW-1185">Reference proteome</keyword>
<dbReference type="AlphaFoldDB" id="A0A0D6LYQ4"/>
<dbReference type="EMBL" id="KE124869">
    <property type="protein sequence ID" value="EPB76308.1"/>
    <property type="molecule type" value="Genomic_DNA"/>
</dbReference>
<dbReference type="Proteomes" id="UP000054495">
    <property type="component" value="Unassembled WGS sequence"/>
</dbReference>